<dbReference type="EMBL" id="JACHFD010000024">
    <property type="protein sequence ID" value="MBB5353313.1"/>
    <property type="molecule type" value="Genomic_DNA"/>
</dbReference>
<proteinExistence type="predicted"/>
<feature type="coiled-coil region" evidence="1">
    <location>
        <begin position="141"/>
        <end position="168"/>
    </location>
</feature>
<evidence type="ECO:0000256" key="1">
    <source>
        <dbReference type="SAM" id="Coils"/>
    </source>
</evidence>
<keyword evidence="1" id="KW-0175">Coiled coil</keyword>
<gene>
    <name evidence="3" type="ORF">HNR46_003569</name>
</gene>
<keyword evidence="4" id="KW-1185">Reference proteome</keyword>
<protein>
    <submittedName>
        <fullName evidence="3">Small-conductance mechanosensitive channel</fullName>
    </submittedName>
</protein>
<reference evidence="3 4" key="1">
    <citation type="submission" date="2020-08" db="EMBL/GenBank/DDBJ databases">
        <title>Genomic Encyclopedia of Type Strains, Phase IV (KMG-IV): sequencing the most valuable type-strain genomes for metagenomic binning, comparative biology and taxonomic classification.</title>
        <authorList>
            <person name="Goeker M."/>
        </authorList>
    </citation>
    <scope>NUCLEOTIDE SEQUENCE [LARGE SCALE GENOMIC DNA]</scope>
    <source>
        <strain evidence="3 4">YC6886</strain>
    </source>
</reference>
<evidence type="ECO:0000256" key="2">
    <source>
        <dbReference type="SAM" id="MobiDB-lite"/>
    </source>
</evidence>
<evidence type="ECO:0000313" key="4">
    <source>
        <dbReference type="Proteomes" id="UP000557717"/>
    </source>
</evidence>
<accession>A0A840V6M1</accession>
<dbReference type="Proteomes" id="UP000557717">
    <property type="component" value="Unassembled WGS sequence"/>
</dbReference>
<comment type="caution">
    <text evidence="3">The sequence shown here is derived from an EMBL/GenBank/DDBJ whole genome shotgun (WGS) entry which is preliminary data.</text>
</comment>
<dbReference type="RefSeq" id="WP_184021084.1">
    <property type="nucleotide sequence ID" value="NZ_JACHFD010000024.1"/>
</dbReference>
<sequence length="168" mass="18705">MEFLEKGEQFLGELAFACNRGATTPEELDDAREALAELMESDAVIGLCEEMQLAWETVEAEAKEQQLLTTSSSDLQENLPNVQAQILDPLVANSLEKLEKARKAATASWEGRKEEPSLEEKRNSLAELDPILAELHRNQAKVEAKGRLKDAQTRITELEVELNKAVSQ</sequence>
<feature type="region of interest" description="Disordered" evidence="2">
    <location>
        <begin position="103"/>
        <end position="122"/>
    </location>
</feature>
<evidence type="ECO:0000313" key="3">
    <source>
        <dbReference type="EMBL" id="MBB5353313.1"/>
    </source>
</evidence>
<feature type="compositionally biased region" description="Basic and acidic residues" evidence="2">
    <location>
        <begin position="110"/>
        <end position="122"/>
    </location>
</feature>
<name>A0A840V6M1_9BACT</name>
<dbReference type="AlphaFoldDB" id="A0A840V6M1"/>
<organism evidence="3 4">
    <name type="scientific">Haloferula luteola</name>
    <dbReference type="NCBI Taxonomy" id="595692"/>
    <lineage>
        <taxon>Bacteria</taxon>
        <taxon>Pseudomonadati</taxon>
        <taxon>Verrucomicrobiota</taxon>
        <taxon>Verrucomicrobiia</taxon>
        <taxon>Verrucomicrobiales</taxon>
        <taxon>Verrucomicrobiaceae</taxon>
        <taxon>Haloferula</taxon>
    </lineage>
</organism>